<dbReference type="EMBL" id="CP020100">
    <property type="protein sequence ID" value="AQZ96314.1"/>
    <property type="molecule type" value="Genomic_DNA"/>
</dbReference>
<feature type="transmembrane region" description="Helical" evidence="6">
    <location>
        <begin position="83"/>
        <end position="105"/>
    </location>
</feature>
<dbReference type="PANTHER" id="PTHR34187">
    <property type="entry name" value="FGR18P"/>
    <property type="match status" value="1"/>
</dbReference>
<protein>
    <recommendedName>
        <fullName evidence="7">DUF202 domain-containing protein</fullName>
    </recommendedName>
</protein>
<accession>A0A1V0B958</accession>
<evidence type="ECO:0000256" key="5">
    <source>
        <dbReference type="ARBA" id="ARBA00023136"/>
    </source>
</evidence>
<dbReference type="Pfam" id="PF02656">
    <property type="entry name" value="DUF202"/>
    <property type="match status" value="1"/>
</dbReference>
<comment type="subcellular location">
    <subcellularLocation>
        <location evidence="1">Cell membrane</location>
        <topology evidence="1">Multi-pass membrane protein</topology>
    </subcellularLocation>
</comment>
<evidence type="ECO:0000313" key="8">
    <source>
        <dbReference type="EMBL" id="AQZ96314.1"/>
    </source>
</evidence>
<dbReference type="InterPro" id="IPR052053">
    <property type="entry name" value="IM_YidH-like"/>
</dbReference>
<evidence type="ECO:0000256" key="3">
    <source>
        <dbReference type="ARBA" id="ARBA00022692"/>
    </source>
</evidence>
<feature type="transmembrane region" description="Helical" evidence="6">
    <location>
        <begin position="153"/>
        <end position="175"/>
    </location>
</feature>
<evidence type="ECO:0000256" key="6">
    <source>
        <dbReference type="SAM" id="Phobius"/>
    </source>
</evidence>
<dbReference type="AlphaFoldDB" id="A0A1V0B958"/>
<evidence type="ECO:0000259" key="7">
    <source>
        <dbReference type="Pfam" id="PF02656"/>
    </source>
</evidence>
<feature type="transmembrane region" description="Helical" evidence="6">
    <location>
        <begin position="111"/>
        <end position="133"/>
    </location>
</feature>
<evidence type="ECO:0000256" key="1">
    <source>
        <dbReference type="ARBA" id="ARBA00004651"/>
    </source>
</evidence>
<keyword evidence="4 6" id="KW-1133">Transmembrane helix</keyword>
<name>A0A1V0B958_9GAMM</name>
<keyword evidence="3 6" id="KW-0812">Transmembrane</keyword>
<dbReference type="KEGG" id="ppha:BVH74_16820"/>
<reference evidence="8 9" key="1">
    <citation type="submission" date="2017-03" db="EMBL/GenBank/DDBJ databases">
        <title>Complete genome sequence of the novel DNRA strain Pseudomonas sp. S-6-2 isolated from Chinese polluted river sediment. Journal of Biotechnology.</title>
        <authorList>
            <person name="Li J."/>
            <person name="Xiang F."/>
            <person name="Wang L."/>
            <person name="Xi L."/>
            <person name="Liu J."/>
        </authorList>
    </citation>
    <scope>NUCLEOTIDE SEQUENCE [LARGE SCALE GENOMIC DNA]</scope>
    <source>
        <strain evidence="8 9">S-6-2</strain>
    </source>
</reference>
<dbReference type="STRING" id="1931241.BVH74_16820"/>
<feature type="domain" description="DUF202" evidence="7">
    <location>
        <begin position="74"/>
        <end position="141"/>
    </location>
</feature>
<gene>
    <name evidence="8" type="ORF">BVH74_16820</name>
</gene>
<evidence type="ECO:0000256" key="4">
    <source>
        <dbReference type="ARBA" id="ARBA00022989"/>
    </source>
</evidence>
<dbReference type="Proteomes" id="UP000243488">
    <property type="component" value="Chromosome"/>
</dbReference>
<keyword evidence="9" id="KW-1185">Reference proteome</keyword>
<dbReference type="PANTHER" id="PTHR34187:SF2">
    <property type="entry name" value="DUF202 DOMAIN-CONTAINING PROTEIN"/>
    <property type="match status" value="1"/>
</dbReference>
<evidence type="ECO:0000313" key="9">
    <source>
        <dbReference type="Proteomes" id="UP000243488"/>
    </source>
</evidence>
<keyword evidence="2" id="KW-1003">Cell membrane</keyword>
<dbReference type="GO" id="GO:0005886">
    <property type="term" value="C:plasma membrane"/>
    <property type="evidence" value="ECO:0007669"/>
    <property type="project" value="UniProtKB-SubCell"/>
</dbReference>
<organism evidence="8 9">
    <name type="scientific">Halopseudomonas phragmitis</name>
    <dbReference type="NCBI Taxonomy" id="1931241"/>
    <lineage>
        <taxon>Bacteria</taxon>
        <taxon>Pseudomonadati</taxon>
        <taxon>Pseudomonadota</taxon>
        <taxon>Gammaproteobacteria</taxon>
        <taxon>Pseudomonadales</taxon>
        <taxon>Pseudomonadaceae</taxon>
        <taxon>Halopseudomonas</taxon>
    </lineage>
</organism>
<evidence type="ECO:0000256" key="2">
    <source>
        <dbReference type="ARBA" id="ARBA00022475"/>
    </source>
</evidence>
<proteinExistence type="predicted"/>
<sequence length="176" mass="18699">MTCTVAATSSPAWATNSAVPTTSATAPAAPTIHPARCAVLACADPEPLVNSRLQQLRLSFRSLNLNDGQAPDPRFTLANERTFLAWIRTALALLGGGVAIEAFTVELLEPLLRTLLATALIGLSATLSLGACWRWLRVERALRHRQPPPISELVPLLTLAVALLAMVSAGLFWGLA</sequence>
<keyword evidence="5 6" id="KW-0472">Membrane</keyword>
<dbReference type="InterPro" id="IPR003807">
    <property type="entry name" value="DUF202"/>
</dbReference>